<dbReference type="InterPro" id="IPR011051">
    <property type="entry name" value="RmlC_Cupin_sf"/>
</dbReference>
<dbReference type="Gene3D" id="2.60.120.10">
    <property type="entry name" value="Jelly Rolls"/>
    <property type="match status" value="1"/>
</dbReference>
<dbReference type="SUPFAM" id="SSF51182">
    <property type="entry name" value="RmlC-like cupins"/>
    <property type="match status" value="1"/>
</dbReference>
<dbReference type="KEGG" id="vff:VITFI_CDS1473"/>
<keyword evidence="3" id="KW-1185">Reference proteome</keyword>
<dbReference type="EMBL" id="CP022423">
    <property type="protein sequence ID" value="ASM77251.1"/>
    <property type="molecule type" value="Genomic_DNA"/>
</dbReference>
<dbReference type="PANTHER" id="PTHR40943">
    <property type="entry name" value="CYTOPLASMIC PROTEIN-RELATED"/>
    <property type="match status" value="1"/>
</dbReference>
<evidence type="ECO:0000313" key="3">
    <source>
        <dbReference type="Proteomes" id="UP000199729"/>
    </source>
</evidence>
<dbReference type="PANTHER" id="PTHR40943:SF1">
    <property type="entry name" value="CYTOPLASMIC PROTEIN"/>
    <property type="match status" value="1"/>
</dbReference>
<dbReference type="Pfam" id="PF05899">
    <property type="entry name" value="Cupin_3"/>
    <property type="match status" value="1"/>
</dbReference>
<evidence type="ECO:0000313" key="2">
    <source>
        <dbReference type="EMBL" id="ASM77251.1"/>
    </source>
</evidence>
<feature type="domain" description="(S)-ureidoglycine aminohydrolase cupin" evidence="1">
    <location>
        <begin position="27"/>
        <end position="98"/>
    </location>
</feature>
<dbReference type="AlphaFoldDB" id="A0A221KE16"/>
<dbReference type="CDD" id="cd02227">
    <property type="entry name" value="cupin_TM1112-like"/>
    <property type="match status" value="1"/>
</dbReference>
<evidence type="ECO:0000259" key="1">
    <source>
        <dbReference type="Pfam" id="PF05899"/>
    </source>
</evidence>
<dbReference type="Proteomes" id="UP000199729">
    <property type="component" value="Chromosome"/>
</dbReference>
<proteinExistence type="predicted"/>
<organism evidence="2 3">
    <name type="scientific">Vitreoscilla filiformis</name>
    <dbReference type="NCBI Taxonomy" id="63"/>
    <lineage>
        <taxon>Bacteria</taxon>
        <taxon>Pseudomonadati</taxon>
        <taxon>Pseudomonadota</taxon>
        <taxon>Betaproteobacteria</taxon>
        <taxon>Neisseriales</taxon>
        <taxon>Neisseriaceae</taxon>
        <taxon>Vitreoscilla</taxon>
    </lineage>
</organism>
<protein>
    <submittedName>
        <fullName evidence="2">Cupin</fullName>
    </submittedName>
</protein>
<dbReference type="InterPro" id="IPR014710">
    <property type="entry name" value="RmlC-like_jellyroll"/>
</dbReference>
<gene>
    <name evidence="2" type="ORF">VITFI_CDS1473</name>
</gene>
<sequence length="103" mass="11797">MDHPREGRREVGCPERHTWTLYESAPDGVSVGLWECEPGRWRIEFGEHQHEYFTVLAGRVRLHTPDGTWAEFGPGQAAVIPAGFRGSFEVLERVRKHFVVIGR</sequence>
<reference evidence="2 3" key="1">
    <citation type="submission" date="2017-07" db="EMBL/GenBank/DDBJ databases">
        <title>Complete Genome Sequence of the cosmetic ferment Vitreoscilla filiformis (ATCC15551).</title>
        <authorList>
            <person name="Contreras S."/>
            <person name="Sagory-Zalkind P."/>
            <person name="Blanquart H."/>
            <person name="Iltis A."/>
            <person name="Morand S.C."/>
        </authorList>
    </citation>
    <scope>NUCLEOTIDE SEQUENCE [LARGE SCALE GENOMIC DNA]</scope>
    <source>
        <strain evidence="2 3">ATCC 15551</strain>
    </source>
</reference>
<name>A0A221KE16_VITFI</name>
<accession>A0A221KE16</accession>
<dbReference type="InterPro" id="IPR008579">
    <property type="entry name" value="UGlyAH_Cupin_dom"/>
</dbReference>